<dbReference type="EMBL" id="QGKY02000089">
    <property type="protein sequence ID" value="KAF2614392.1"/>
    <property type="molecule type" value="Genomic_DNA"/>
</dbReference>
<evidence type="ECO:0008006" key="3">
    <source>
        <dbReference type="Google" id="ProtNLM"/>
    </source>
</evidence>
<keyword evidence="1" id="KW-0472">Membrane</keyword>
<reference evidence="2" key="1">
    <citation type="submission" date="2019-12" db="EMBL/GenBank/DDBJ databases">
        <title>Genome sequencing and annotation of Brassica cretica.</title>
        <authorList>
            <person name="Studholme D.J."/>
            <person name="Sarris P.F."/>
        </authorList>
    </citation>
    <scope>NUCLEOTIDE SEQUENCE</scope>
    <source>
        <strain evidence="2">PFS-102/07</strain>
        <tissue evidence="2">Leaf</tissue>
    </source>
</reference>
<dbReference type="InterPro" id="IPR036291">
    <property type="entry name" value="NAD(P)-bd_dom_sf"/>
</dbReference>
<sequence length="149" mass="16829">MELINDFLNLTAPFFTFFGLCFFLPPFIFFKFLHSIFSTIFCENLNGKVVLITGASSGIGEVQVGGFPVASVSGCAKEIVNGVCRKQRYVTEPSWFKVTYLWKVFCPELIEWGCRLLFMTTSEENALNKKILDNTGVRGVLYPESIRTL</sequence>
<proteinExistence type="predicted"/>
<name>A0A8S9M622_BRACR</name>
<evidence type="ECO:0000313" key="2">
    <source>
        <dbReference type="EMBL" id="KAF2614392.1"/>
    </source>
</evidence>
<evidence type="ECO:0000256" key="1">
    <source>
        <dbReference type="SAM" id="Phobius"/>
    </source>
</evidence>
<protein>
    <recommendedName>
        <fullName evidence="3">3-oxoacyl-[acyl-carrier-protein] reductase</fullName>
    </recommendedName>
</protein>
<organism evidence="2">
    <name type="scientific">Brassica cretica</name>
    <name type="common">Mustard</name>
    <dbReference type="NCBI Taxonomy" id="69181"/>
    <lineage>
        <taxon>Eukaryota</taxon>
        <taxon>Viridiplantae</taxon>
        <taxon>Streptophyta</taxon>
        <taxon>Embryophyta</taxon>
        <taxon>Tracheophyta</taxon>
        <taxon>Spermatophyta</taxon>
        <taxon>Magnoliopsida</taxon>
        <taxon>eudicotyledons</taxon>
        <taxon>Gunneridae</taxon>
        <taxon>Pentapetalae</taxon>
        <taxon>rosids</taxon>
        <taxon>malvids</taxon>
        <taxon>Brassicales</taxon>
        <taxon>Brassicaceae</taxon>
        <taxon>Brassiceae</taxon>
        <taxon>Brassica</taxon>
    </lineage>
</organism>
<gene>
    <name evidence="2" type="ORF">F2Q70_00009091</name>
</gene>
<keyword evidence="1" id="KW-0812">Transmembrane</keyword>
<comment type="caution">
    <text evidence="2">The sequence shown here is derived from an EMBL/GenBank/DDBJ whole genome shotgun (WGS) entry which is preliminary data.</text>
</comment>
<dbReference type="AlphaFoldDB" id="A0A8S9M622"/>
<dbReference type="SUPFAM" id="SSF51735">
    <property type="entry name" value="NAD(P)-binding Rossmann-fold domains"/>
    <property type="match status" value="1"/>
</dbReference>
<feature type="transmembrane region" description="Helical" evidence="1">
    <location>
        <begin position="12"/>
        <end position="30"/>
    </location>
</feature>
<keyword evidence="1" id="KW-1133">Transmembrane helix</keyword>
<accession>A0A8S9M622</accession>